<feature type="region of interest" description="Disordered" evidence="1">
    <location>
        <begin position="1"/>
        <end position="51"/>
    </location>
</feature>
<dbReference type="EMBL" id="JACVVK020000107">
    <property type="protein sequence ID" value="KAK7492089.1"/>
    <property type="molecule type" value="Genomic_DNA"/>
</dbReference>
<protein>
    <submittedName>
        <fullName evidence="2">Uncharacterized protein</fullName>
    </submittedName>
</protein>
<name>A0ABD0KXZ8_9CAEN</name>
<dbReference type="Proteomes" id="UP001519460">
    <property type="component" value="Unassembled WGS sequence"/>
</dbReference>
<feature type="non-terminal residue" evidence="2">
    <location>
        <position position="51"/>
    </location>
</feature>
<organism evidence="2 3">
    <name type="scientific">Batillaria attramentaria</name>
    <dbReference type="NCBI Taxonomy" id="370345"/>
    <lineage>
        <taxon>Eukaryota</taxon>
        <taxon>Metazoa</taxon>
        <taxon>Spiralia</taxon>
        <taxon>Lophotrochozoa</taxon>
        <taxon>Mollusca</taxon>
        <taxon>Gastropoda</taxon>
        <taxon>Caenogastropoda</taxon>
        <taxon>Sorbeoconcha</taxon>
        <taxon>Cerithioidea</taxon>
        <taxon>Batillariidae</taxon>
        <taxon>Batillaria</taxon>
    </lineage>
</organism>
<evidence type="ECO:0000313" key="2">
    <source>
        <dbReference type="EMBL" id="KAK7492089.1"/>
    </source>
</evidence>
<proteinExistence type="predicted"/>
<feature type="non-terminal residue" evidence="2">
    <location>
        <position position="1"/>
    </location>
</feature>
<comment type="caution">
    <text evidence="2">The sequence shown here is derived from an EMBL/GenBank/DDBJ whole genome shotgun (WGS) entry which is preliminary data.</text>
</comment>
<keyword evidence="3" id="KW-1185">Reference proteome</keyword>
<accession>A0ABD0KXZ8</accession>
<reference evidence="2 3" key="1">
    <citation type="journal article" date="2023" name="Sci. Data">
        <title>Genome assembly of the Korean intertidal mud-creeper Batillaria attramentaria.</title>
        <authorList>
            <person name="Patra A.K."/>
            <person name="Ho P.T."/>
            <person name="Jun S."/>
            <person name="Lee S.J."/>
            <person name="Kim Y."/>
            <person name="Won Y.J."/>
        </authorList>
    </citation>
    <scope>NUCLEOTIDE SEQUENCE [LARGE SCALE GENOMIC DNA]</scope>
    <source>
        <strain evidence="2">Wonlab-2016</strain>
    </source>
</reference>
<dbReference type="AlphaFoldDB" id="A0ABD0KXZ8"/>
<evidence type="ECO:0000313" key="3">
    <source>
        <dbReference type="Proteomes" id="UP001519460"/>
    </source>
</evidence>
<gene>
    <name evidence="2" type="ORF">BaRGS_00016753</name>
</gene>
<evidence type="ECO:0000256" key="1">
    <source>
        <dbReference type="SAM" id="MobiDB-lite"/>
    </source>
</evidence>
<sequence length="51" mass="5932">VVINLRQFDPYTESTKHNPTPPRPKDVINHDIATASPPYQPPYHHRKQESL</sequence>